<proteinExistence type="predicted"/>
<gene>
    <name evidence="2" type="ORF">MZO42_09745</name>
</gene>
<keyword evidence="1" id="KW-0812">Transmembrane</keyword>
<organism evidence="2">
    <name type="scientific">Sphingomonas psychrotolerans</name>
    <dbReference type="NCBI Taxonomy" id="1327635"/>
    <lineage>
        <taxon>Bacteria</taxon>
        <taxon>Pseudomonadati</taxon>
        <taxon>Pseudomonadota</taxon>
        <taxon>Alphaproteobacteria</taxon>
        <taxon>Sphingomonadales</taxon>
        <taxon>Sphingomonadaceae</taxon>
        <taxon>Sphingomonas</taxon>
    </lineage>
</organism>
<dbReference type="EMBL" id="JALMLT010000002">
    <property type="protein sequence ID" value="MDT8758979.1"/>
    <property type="molecule type" value="Genomic_DNA"/>
</dbReference>
<name>A0ABU3N540_9SPHN</name>
<feature type="transmembrane region" description="Helical" evidence="1">
    <location>
        <begin position="21"/>
        <end position="42"/>
    </location>
</feature>
<keyword evidence="1" id="KW-1133">Transmembrane helix</keyword>
<keyword evidence="1" id="KW-0472">Membrane</keyword>
<comment type="caution">
    <text evidence="2">The sequence shown here is derived from an EMBL/GenBank/DDBJ whole genome shotgun (WGS) entry which is preliminary data.</text>
</comment>
<evidence type="ECO:0000256" key="1">
    <source>
        <dbReference type="SAM" id="Phobius"/>
    </source>
</evidence>
<evidence type="ECO:0000313" key="2">
    <source>
        <dbReference type="EMBL" id="MDT8758979.1"/>
    </source>
</evidence>
<protein>
    <submittedName>
        <fullName evidence="2">Uncharacterized protein</fullName>
    </submittedName>
</protein>
<accession>A0ABU3N540</accession>
<sequence length="47" mass="4936">MTRCLRTVSDTVAGFAVRQPRIAVGSAGLGSIMLIELALMLVSHPPV</sequence>
<reference evidence="2" key="1">
    <citation type="submission" date="2022-04" db="EMBL/GenBank/DDBJ databases">
        <title>Tomato heritable bacteria conferring resistance against bacterial wilt.</title>
        <authorList>
            <person name="Yin J."/>
        </authorList>
    </citation>
    <scope>NUCLEOTIDE SEQUENCE</scope>
    <source>
        <strain evidence="2">Cra20</strain>
    </source>
</reference>